<gene>
    <name evidence="11" type="primary">alaS</name>
    <name evidence="13" type="ORF">P618_201127</name>
</gene>
<name>W6TDA9_HOLOB</name>
<dbReference type="PANTHER" id="PTHR11777">
    <property type="entry name" value="ALANYL-TRNA SYNTHETASE"/>
    <property type="match status" value="1"/>
</dbReference>
<comment type="domain">
    <text evidence="11">Consists of three domains; the N-terminal catalytic domain, the editing domain and the C-terminal C-Ala domain. The editing domain removes incorrectly charged amino acids, while the C-Ala domain, along with tRNA(Ala), serves as a bridge to cooperatively bring together the editing and aminoacylation centers thus stimulating deacylation of misacylated tRNAs.</text>
</comment>
<dbReference type="Gene3D" id="3.30.980.10">
    <property type="entry name" value="Threonyl-trna Synthetase, Chain A, domain 2"/>
    <property type="match status" value="1"/>
</dbReference>
<dbReference type="InterPro" id="IPR018162">
    <property type="entry name" value="Ala-tRNA-ligase_IIc_anticod-bd"/>
</dbReference>
<feature type="binding site" evidence="11">
    <location>
        <position position="582"/>
    </location>
    <ligand>
        <name>Zn(2+)</name>
        <dbReference type="ChEBI" id="CHEBI:29105"/>
    </ligand>
</feature>
<evidence type="ECO:0000256" key="5">
    <source>
        <dbReference type="ARBA" id="ARBA00022741"/>
    </source>
</evidence>
<dbReference type="InterPro" id="IPR045864">
    <property type="entry name" value="aa-tRNA-synth_II/BPL/LPL"/>
</dbReference>
<dbReference type="GO" id="GO:0004813">
    <property type="term" value="F:alanine-tRNA ligase activity"/>
    <property type="evidence" value="ECO:0007669"/>
    <property type="project" value="UniProtKB-UniRule"/>
</dbReference>
<dbReference type="SMART" id="SM00863">
    <property type="entry name" value="tRNA_SAD"/>
    <property type="match status" value="1"/>
</dbReference>
<keyword evidence="14" id="KW-1185">Reference proteome</keyword>
<protein>
    <recommendedName>
        <fullName evidence="11">Alanine--tRNA ligase</fullName>
        <ecNumber evidence="11">6.1.1.7</ecNumber>
    </recommendedName>
    <alternativeName>
        <fullName evidence="11">Alanyl-tRNA synthetase</fullName>
        <shortName evidence="11">AlaRS</shortName>
    </alternativeName>
</protein>
<dbReference type="Proteomes" id="UP000019112">
    <property type="component" value="Unassembled WGS sequence"/>
</dbReference>
<evidence type="ECO:0000256" key="7">
    <source>
        <dbReference type="ARBA" id="ARBA00022840"/>
    </source>
</evidence>
<comment type="function">
    <text evidence="11">Catalyzes the attachment of alanine to tRNA(Ala) in a two-step reaction: alanine is first activated by ATP to form Ala-AMP and then transferred to the acceptor end of tRNA(Ala). Also edits incorrectly charged Ser-tRNA(Ala) and Gly-tRNA(Ala) via its editing domain.</text>
</comment>
<dbReference type="CDD" id="cd00673">
    <property type="entry name" value="AlaRS_core"/>
    <property type="match status" value="1"/>
</dbReference>
<dbReference type="RefSeq" id="WP_021827309.1">
    <property type="nucleotide sequence ID" value="NZ_AWTR02000088.1"/>
</dbReference>
<evidence type="ECO:0000256" key="11">
    <source>
        <dbReference type="HAMAP-Rule" id="MF_00036"/>
    </source>
</evidence>
<dbReference type="Gene3D" id="3.10.310.40">
    <property type="match status" value="1"/>
</dbReference>
<dbReference type="InterPro" id="IPR018164">
    <property type="entry name" value="Ala-tRNA-synth_IIc_N"/>
</dbReference>
<keyword evidence="7 11" id="KW-0067">ATP-binding</keyword>
<dbReference type="eggNOG" id="COG0013">
    <property type="taxonomic scope" value="Bacteria"/>
</dbReference>
<dbReference type="GO" id="GO:0005524">
    <property type="term" value="F:ATP binding"/>
    <property type="evidence" value="ECO:0007669"/>
    <property type="project" value="UniProtKB-UniRule"/>
</dbReference>
<dbReference type="Pfam" id="PF01411">
    <property type="entry name" value="tRNA-synt_2c"/>
    <property type="match status" value="1"/>
</dbReference>
<dbReference type="EMBL" id="AWTR02000088">
    <property type="protein sequence ID" value="ETZ06721.1"/>
    <property type="molecule type" value="Genomic_DNA"/>
</dbReference>
<dbReference type="GO" id="GO:0045892">
    <property type="term" value="P:negative regulation of DNA-templated transcription"/>
    <property type="evidence" value="ECO:0007669"/>
    <property type="project" value="TreeGrafter"/>
</dbReference>
<dbReference type="InterPro" id="IPR023033">
    <property type="entry name" value="Ala_tRNA_ligase_euk/bac"/>
</dbReference>
<evidence type="ECO:0000313" key="13">
    <source>
        <dbReference type="EMBL" id="ETZ06721.1"/>
    </source>
</evidence>
<dbReference type="EC" id="6.1.1.7" evidence="11"/>
<dbReference type="PRINTS" id="PR00980">
    <property type="entry name" value="TRNASYNTHALA"/>
</dbReference>
<dbReference type="NCBIfam" id="TIGR00344">
    <property type="entry name" value="alaS"/>
    <property type="match status" value="1"/>
</dbReference>
<dbReference type="GO" id="GO:0005829">
    <property type="term" value="C:cytosol"/>
    <property type="evidence" value="ECO:0007669"/>
    <property type="project" value="TreeGrafter"/>
</dbReference>
<dbReference type="GO" id="GO:0008270">
    <property type="term" value="F:zinc ion binding"/>
    <property type="evidence" value="ECO:0007669"/>
    <property type="project" value="UniProtKB-UniRule"/>
</dbReference>
<dbReference type="FunFam" id="3.30.54.20:FF:000001">
    <property type="entry name" value="Alanine--tRNA ligase"/>
    <property type="match status" value="1"/>
</dbReference>
<evidence type="ECO:0000256" key="4">
    <source>
        <dbReference type="ARBA" id="ARBA00022723"/>
    </source>
</evidence>
<dbReference type="Gene3D" id="3.30.54.20">
    <property type="match status" value="1"/>
</dbReference>
<feature type="binding site" evidence="11">
    <location>
        <position position="586"/>
    </location>
    <ligand>
        <name>Zn(2+)</name>
        <dbReference type="ChEBI" id="CHEBI:29105"/>
    </ligand>
</feature>
<comment type="similarity">
    <text evidence="1 11">Belongs to the class-II aminoacyl-tRNA synthetase family.</text>
</comment>
<feature type="binding site" evidence="11">
    <location>
        <position position="691"/>
    </location>
    <ligand>
        <name>Zn(2+)</name>
        <dbReference type="ChEBI" id="CHEBI:29105"/>
    </ligand>
</feature>
<evidence type="ECO:0000256" key="3">
    <source>
        <dbReference type="ARBA" id="ARBA00022598"/>
    </source>
</evidence>
<dbReference type="InterPro" id="IPR002318">
    <property type="entry name" value="Ala-tRNA-lgiase_IIc"/>
</dbReference>
<dbReference type="InterPro" id="IPR050058">
    <property type="entry name" value="Ala-tRNA_ligase"/>
</dbReference>
<dbReference type="PANTHER" id="PTHR11777:SF9">
    <property type="entry name" value="ALANINE--TRNA LIGASE, CYTOPLASMIC"/>
    <property type="match status" value="1"/>
</dbReference>
<evidence type="ECO:0000256" key="1">
    <source>
        <dbReference type="ARBA" id="ARBA00008226"/>
    </source>
</evidence>
<comment type="cofactor">
    <cofactor evidence="11">
        <name>Zn(2+)</name>
        <dbReference type="ChEBI" id="CHEBI:29105"/>
    </cofactor>
    <text evidence="11">Binds 1 zinc ion per subunit.</text>
</comment>
<dbReference type="GO" id="GO:0006419">
    <property type="term" value="P:alanyl-tRNA aminoacylation"/>
    <property type="evidence" value="ECO:0007669"/>
    <property type="project" value="UniProtKB-UniRule"/>
</dbReference>
<evidence type="ECO:0000259" key="12">
    <source>
        <dbReference type="PROSITE" id="PS50860"/>
    </source>
</evidence>
<sequence length="881" mass="99479">MLELTPEIYNEMCIMKIVDIRSAFLDSFQSLGHQIVPSSGLVPDNDPTLLFTTAGMVQFKDILMGKEKRSYSTAVTCQKCVRAGGKHNDLEQVGYTARHHTFFEMLGNFSFSDYFKEHAIEYAWSFLTKHLKIPKEKLYVTVYHTDTQSAQLWKKIANFSDSRILFIKSQDNFWAMGDTGPCGPCSEIFFDHGSHISGGLPGTAQQDGDRFVELWNLVFMQFERTLQGDIPLERPCIDTGMGLERIAAVMQGVHDNFHTDGLYHMIKTSKLLCPNASSKAFSTEDIPHRVLADHVRSASFLMADGVLPSNEGRGYVLRRIVRRALRFGSYINAPLDHLSELAPYLIHDMEKTYPELLRAEALIKKTLLHEAERFEHILAKGMRLIQESKSCIQEGVFPGEKAFQLYDTHGVPIDLIQDILSDEGITVDHEAFEVCLETQKASSRQYSLGSQGSVFRDEETENFWNSVTQAHHPSEFCGYHALEHEDYIQLILDPSEKSPLVELKHSGCVVTQTTPFYAESGGQIGDKGWIKGPHGVMEVSHTEKRNHVFIHHGTMQQGTLKEGDLVILSVDAFYRKKVQSNHSATHLLHSALRHVLGAHVTQKGSLVTPERLRFDFSHIVAMSEEELAQVEEWVNEKIWENLPVKASVMPQDLALKSGAMALFGEKYTQEVRVVSIGTDTKISMELCGGTHVDRTGEIGFFKIIHESSVGSGLRRIEAVTQSAAFQYIQKVTTEQKRMAHLLKTTPLECEEKVRNLFFSSKQPSLISCKVERFLYKNGILAWAIVQNQDHKSIKNWIDTLFSKLEFDTGIFWLVTEDKQSVYLSVQNHCEKKLSALDALKELYHACNIEAKGGGCKNLAQGKWIKEICKINAVHQLANFLS</sequence>
<dbReference type="AlphaFoldDB" id="W6TDA9"/>
<evidence type="ECO:0000313" key="14">
    <source>
        <dbReference type="Proteomes" id="UP000019112"/>
    </source>
</evidence>
<dbReference type="Gene3D" id="3.30.930.10">
    <property type="entry name" value="Bira Bifunctional Protein, Domain 2"/>
    <property type="match status" value="1"/>
</dbReference>
<dbReference type="Gene3D" id="2.40.30.130">
    <property type="match status" value="1"/>
</dbReference>
<comment type="subcellular location">
    <subcellularLocation>
        <location evidence="11">Cytoplasm</location>
    </subcellularLocation>
</comment>
<evidence type="ECO:0000256" key="6">
    <source>
        <dbReference type="ARBA" id="ARBA00022833"/>
    </source>
</evidence>
<dbReference type="Pfam" id="PF07973">
    <property type="entry name" value="tRNA_SAD"/>
    <property type="match status" value="1"/>
</dbReference>
<dbReference type="SUPFAM" id="SSF55186">
    <property type="entry name" value="ThrRS/AlaRS common domain"/>
    <property type="match status" value="1"/>
</dbReference>
<dbReference type="SUPFAM" id="SSF101353">
    <property type="entry name" value="Putative anticodon-binding domain of alanyl-tRNA synthetase (AlaRS)"/>
    <property type="match status" value="1"/>
</dbReference>
<accession>W6TDA9</accession>
<keyword evidence="9 11" id="KW-0648">Protein biosynthesis</keyword>
<dbReference type="HAMAP" id="MF_00036_B">
    <property type="entry name" value="Ala_tRNA_synth_B"/>
    <property type="match status" value="1"/>
</dbReference>
<dbReference type="InterPro" id="IPR018163">
    <property type="entry name" value="Thr/Ala-tRNA-synth_IIc_edit"/>
</dbReference>
<proteinExistence type="inferred from homology"/>
<keyword evidence="5 11" id="KW-0547">Nucleotide-binding</keyword>
<keyword evidence="11" id="KW-0963">Cytoplasm</keyword>
<keyword evidence="4 11" id="KW-0479">Metal-binding</keyword>
<dbReference type="GO" id="GO:0002161">
    <property type="term" value="F:aminoacyl-tRNA deacylase activity"/>
    <property type="evidence" value="ECO:0007669"/>
    <property type="project" value="TreeGrafter"/>
</dbReference>
<evidence type="ECO:0000256" key="2">
    <source>
        <dbReference type="ARBA" id="ARBA00022555"/>
    </source>
</evidence>
<reference evidence="13 14" key="1">
    <citation type="journal article" date="2014" name="FEMS Microbiol. Lett.">
        <title>Draft genome sequences of three Holospora species (Holospora obtusa, Holospora undulata, and Holospora elegans), endonuclear symbiotic bacteria of the ciliate Paramecium caudatum.</title>
        <authorList>
            <person name="Dohra H."/>
            <person name="Tanaka K."/>
            <person name="Suzuki T."/>
            <person name="Fujishima M."/>
            <person name="Suzuki H."/>
        </authorList>
    </citation>
    <scope>NUCLEOTIDE SEQUENCE [LARGE SCALE GENOMIC DNA]</scope>
    <source>
        <strain evidence="13 14">F1</strain>
    </source>
</reference>
<keyword evidence="6 11" id="KW-0862">Zinc</keyword>
<evidence type="ECO:0000256" key="9">
    <source>
        <dbReference type="ARBA" id="ARBA00022917"/>
    </source>
</evidence>
<dbReference type="OrthoDB" id="9803884at2"/>
<evidence type="ECO:0000256" key="8">
    <source>
        <dbReference type="ARBA" id="ARBA00022884"/>
    </source>
</evidence>
<keyword evidence="3 11" id="KW-0436">Ligase</keyword>
<dbReference type="InterPro" id="IPR012947">
    <property type="entry name" value="tRNA_SAD"/>
</dbReference>
<dbReference type="GO" id="GO:0000049">
    <property type="term" value="F:tRNA binding"/>
    <property type="evidence" value="ECO:0007669"/>
    <property type="project" value="UniProtKB-KW"/>
</dbReference>
<keyword evidence="8 11" id="KW-0694">RNA-binding</keyword>
<evidence type="ECO:0000256" key="10">
    <source>
        <dbReference type="ARBA" id="ARBA00023146"/>
    </source>
</evidence>
<feature type="domain" description="Alanyl-transfer RNA synthetases family profile" evidence="12">
    <location>
        <begin position="15"/>
        <end position="730"/>
    </location>
</feature>
<keyword evidence="10 11" id="KW-0030">Aminoacyl-tRNA synthetase</keyword>
<organism evidence="13 14">
    <name type="scientific">Holospora obtusa F1</name>
    <dbReference type="NCBI Taxonomy" id="1399147"/>
    <lineage>
        <taxon>Bacteria</taxon>
        <taxon>Pseudomonadati</taxon>
        <taxon>Pseudomonadota</taxon>
        <taxon>Alphaproteobacteria</taxon>
        <taxon>Holosporales</taxon>
        <taxon>Holosporaceae</taxon>
        <taxon>Holospora</taxon>
    </lineage>
</organism>
<dbReference type="PROSITE" id="PS50860">
    <property type="entry name" value="AA_TRNA_LIGASE_II_ALA"/>
    <property type="match status" value="1"/>
</dbReference>
<dbReference type="InterPro" id="IPR018165">
    <property type="entry name" value="Ala-tRNA-synth_IIc_core"/>
</dbReference>
<keyword evidence="2 11" id="KW-0820">tRNA-binding</keyword>
<feature type="binding site" evidence="11">
    <location>
        <position position="687"/>
    </location>
    <ligand>
        <name>Zn(2+)</name>
        <dbReference type="ChEBI" id="CHEBI:29105"/>
    </ligand>
</feature>
<dbReference type="FunFam" id="3.30.980.10:FF:000004">
    <property type="entry name" value="Alanine--tRNA ligase, cytoplasmic"/>
    <property type="match status" value="1"/>
</dbReference>
<dbReference type="STRING" id="1399147.P618_201127"/>
<comment type="caution">
    <text evidence="13">The sequence shown here is derived from an EMBL/GenBank/DDBJ whole genome shotgun (WGS) entry which is preliminary data.</text>
</comment>
<dbReference type="SUPFAM" id="SSF55681">
    <property type="entry name" value="Class II aaRS and biotin synthetases"/>
    <property type="match status" value="1"/>
</dbReference>
<dbReference type="InterPro" id="IPR009000">
    <property type="entry name" value="Transl_B-barrel_sf"/>
</dbReference>
<comment type="catalytic activity">
    <reaction evidence="11">
        <text>tRNA(Ala) + L-alanine + ATP = L-alanyl-tRNA(Ala) + AMP + diphosphate</text>
        <dbReference type="Rhea" id="RHEA:12540"/>
        <dbReference type="Rhea" id="RHEA-COMP:9657"/>
        <dbReference type="Rhea" id="RHEA-COMP:9923"/>
        <dbReference type="ChEBI" id="CHEBI:30616"/>
        <dbReference type="ChEBI" id="CHEBI:33019"/>
        <dbReference type="ChEBI" id="CHEBI:57972"/>
        <dbReference type="ChEBI" id="CHEBI:78442"/>
        <dbReference type="ChEBI" id="CHEBI:78497"/>
        <dbReference type="ChEBI" id="CHEBI:456215"/>
        <dbReference type="EC" id="6.1.1.7"/>
    </reaction>
</comment>
<dbReference type="SUPFAM" id="SSF50447">
    <property type="entry name" value="Translation proteins"/>
    <property type="match status" value="1"/>
</dbReference>
<dbReference type="FunFam" id="3.30.930.10:FF:000004">
    <property type="entry name" value="Alanine--tRNA ligase"/>
    <property type="match status" value="1"/>
</dbReference>